<evidence type="ECO:0000313" key="2">
    <source>
        <dbReference type="Proteomes" id="UP001225316"/>
    </source>
</evidence>
<evidence type="ECO:0000313" key="1">
    <source>
        <dbReference type="EMBL" id="MDQ8208876.1"/>
    </source>
</evidence>
<name>A0ABU1AXJ2_9BACT</name>
<comment type="caution">
    <text evidence="1">The sequence shown here is derived from an EMBL/GenBank/DDBJ whole genome shotgun (WGS) entry which is preliminary data.</text>
</comment>
<reference evidence="1 2" key="1">
    <citation type="submission" date="2023-04" db="EMBL/GenBank/DDBJ databases">
        <title>A novel bacteria isolated from coastal sediment.</title>
        <authorList>
            <person name="Liu X.-J."/>
            <person name="Du Z.-J."/>
        </authorList>
    </citation>
    <scope>NUCLEOTIDE SEQUENCE [LARGE SCALE GENOMIC DNA]</scope>
    <source>
        <strain evidence="1 2">SDUM461003</strain>
    </source>
</reference>
<dbReference type="Proteomes" id="UP001225316">
    <property type="component" value="Unassembled WGS sequence"/>
</dbReference>
<sequence>MHVKLVRIRPGIFDLAADDAGELGELFGLAPVHHGKAVVITIIVTRRAMERRHLIRATEQRDNNIDKVSTEYIQGTAFEIGDPFAVVVGVVVADADLSDFNRFHSLTAINK</sequence>
<dbReference type="EMBL" id="JARXHW010000043">
    <property type="protein sequence ID" value="MDQ8208876.1"/>
    <property type="molecule type" value="Genomic_DNA"/>
</dbReference>
<accession>A0ABU1AXJ2</accession>
<keyword evidence="2" id="KW-1185">Reference proteome</keyword>
<protein>
    <submittedName>
        <fullName evidence="1">Uncharacterized protein</fullName>
    </submittedName>
</protein>
<gene>
    <name evidence="1" type="ORF">QEH52_15215</name>
</gene>
<organism evidence="1 2">
    <name type="scientific">Thalassobacterium maritimum</name>
    <dbReference type="NCBI Taxonomy" id="3041265"/>
    <lineage>
        <taxon>Bacteria</taxon>
        <taxon>Pseudomonadati</taxon>
        <taxon>Verrucomicrobiota</taxon>
        <taxon>Opitutia</taxon>
        <taxon>Puniceicoccales</taxon>
        <taxon>Coraliomargaritaceae</taxon>
        <taxon>Thalassobacterium</taxon>
    </lineage>
</organism>
<proteinExistence type="predicted"/>